<dbReference type="Pfam" id="PF09758">
    <property type="entry name" value="FPL"/>
    <property type="match status" value="1"/>
</dbReference>
<accession>A0ABC8S776</accession>
<evidence type="ECO:0000256" key="4">
    <source>
        <dbReference type="ARBA" id="ARBA00022884"/>
    </source>
</evidence>
<dbReference type="InterPro" id="IPR019155">
    <property type="entry name" value="CLEC16A/TT9_N"/>
</dbReference>
<evidence type="ECO:0000259" key="10">
    <source>
        <dbReference type="PROSITE" id="PS50102"/>
    </source>
</evidence>
<dbReference type="InterPro" id="IPR012677">
    <property type="entry name" value="Nucleotide-bd_a/b_plait_sf"/>
</dbReference>
<evidence type="ECO:0000256" key="6">
    <source>
        <dbReference type="ARBA" id="ARBA00057395"/>
    </source>
</evidence>
<dbReference type="CDD" id="cd12345">
    <property type="entry name" value="RRM2_SECp43_like"/>
    <property type="match status" value="1"/>
</dbReference>
<feature type="compositionally biased region" description="Pro residues" evidence="9">
    <location>
        <begin position="37"/>
        <end position="59"/>
    </location>
</feature>
<keyword evidence="2" id="KW-0507">mRNA processing</keyword>
<feature type="region of interest" description="Disordered" evidence="9">
    <location>
        <begin position="1"/>
        <end position="94"/>
    </location>
</feature>
<proteinExistence type="inferred from homology"/>
<dbReference type="GO" id="GO:0003723">
    <property type="term" value="F:RNA binding"/>
    <property type="evidence" value="ECO:0007669"/>
    <property type="project" value="UniProtKB-UniRule"/>
</dbReference>
<dbReference type="InterPro" id="IPR050825">
    <property type="entry name" value="RBM42_RBP45_47-like"/>
</dbReference>
<evidence type="ECO:0000313" key="12">
    <source>
        <dbReference type="Proteomes" id="UP001642360"/>
    </source>
</evidence>
<dbReference type="InterPro" id="IPR000504">
    <property type="entry name" value="RRM_dom"/>
</dbReference>
<dbReference type="PANTHER" id="PTHR47640">
    <property type="entry name" value="TRNA SELENOCYSTEINE 1-ASSOCIATED PROTEIN 1-RELATED-RELATED"/>
    <property type="match status" value="1"/>
</dbReference>
<evidence type="ECO:0000313" key="11">
    <source>
        <dbReference type="EMBL" id="CAK9150252.1"/>
    </source>
</evidence>
<feature type="compositionally biased region" description="Low complexity" evidence="9">
    <location>
        <begin position="17"/>
        <end position="36"/>
    </location>
</feature>
<reference evidence="11 12" key="1">
    <citation type="submission" date="2024-02" db="EMBL/GenBank/DDBJ databases">
        <authorList>
            <person name="Vignale AGUSTIN F."/>
            <person name="Sosa J E."/>
            <person name="Modenutti C."/>
        </authorList>
    </citation>
    <scope>NUCLEOTIDE SEQUENCE [LARGE SCALE GENOMIC DNA]</scope>
</reference>
<comment type="subcellular location">
    <subcellularLocation>
        <location evidence="1">Nucleus</location>
    </subcellularLocation>
</comment>
<feature type="domain" description="RRM" evidence="10">
    <location>
        <begin position="101"/>
        <end position="181"/>
    </location>
</feature>
<dbReference type="Pfam" id="PF00076">
    <property type="entry name" value="RRM_1"/>
    <property type="match status" value="2"/>
</dbReference>
<dbReference type="CDD" id="cd12344">
    <property type="entry name" value="RRM1_SECp43_like"/>
    <property type="match status" value="1"/>
</dbReference>
<dbReference type="InterPro" id="IPR035979">
    <property type="entry name" value="RBD_domain_sf"/>
</dbReference>
<dbReference type="FunFam" id="3.30.70.330:FF:000103">
    <property type="entry name" value="Polyadenylate-binding protein RBP47B"/>
    <property type="match status" value="1"/>
</dbReference>
<comment type="caution">
    <text evidence="11">The sequence shown here is derived from an EMBL/GenBank/DDBJ whole genome shotgun (WGS) entry which is preliminary data.</text>
</comment>
<dbReference type="GO" id="GO:0005634">
    <property type="term" value="C:nucleus"/>
    <property type="evidence" value="ECO:0007669"/>
    <property type="project" value="UniProtKB-SubCell"/>
</dbReference>
<sequence>MMQPNGVIPPPMPPMPMNQQQQQPQQYQQQPQQYQQQPPPQQQWVAMPPPQQQFQPQPPSMGWAQQPPQAAVSTPHQMQAMQAQTHPQQYSAAPTSSDEIRSLWIGDLLPWMDENYVSNCFYHTGELLSVKIIRNKQTYETEGYGFLEFRTRAAAETALQTYNGSVMPNAQQNFRLNWATLGAGERRTDDTPGYTVFVGDLSADVTDYVLQETFKSVYSSVKGAKVVIDRTTGRSKGYGFVRFGDESEQMRAMTEMNGVFCSTRPMRVGPAATKKSVSGQQYQKDYCLSNDYINSIITHQFELDGGDLAPYYVSFLRAVSGKITRGTLCLLVKVHEDVVVSFPLYTEALKFAHHGEKMIQIAVRAITLNIFNVSDDMVYQFMTTPPVSEYFSGLVLNLRTQCFHLDAVVHATENTYKGRREELLLETDKIVDDLYYFKDIYSVGELHLSKTLTRDLVSMLVFPILLPLVHLSQSSGTQLSAITSLFVVSRLLQVLEGTNMANFVASAILCFHMSSSIEDVNNLHNLEEMVCPEPEGDENFKRSNIPGHLSDFLASSSHILSFLPDDINKESSSPYSRGCERGDGNVGLVGEETNSLTVHQAKRPDQQLSKPMYDGSLKRNFSHENGEDDGVLLTYQDVQLLCRGGIIQFILSEDHGLMLASLMLLLVLAESKADLNYQLAAMMGFSQSKSRMPK</sequence>
<dbReference type="Gene3D" id="3.30.70.330">
    <property type="match status" value="2"/>
</dbReference>
<evidence type="ECO:0000256" key="2">
    <source>
        <dbReference type="ARBA" id="ARBA00022664"/>
    </source>
</evidence>
<evidence type="ECO:0000256" key="8">
    <source>
        <dbReference type="PROSITE-ProRule" id="PRU00176"/>
    </source>
</evidence>
<feature type="compositionally biased region" description="Polar residues" evidence="9">
    <location>
        <begin position="66"/>
        <end position="94"/>
    </location>
</feature>
<organism evidence="11 12">
    <name type="scientific">Ilex paraguariensis</name>
    <name type="common">yerba mate</name>
    <dbReference type="NCBI Taxonomy" id="185542"/>
    <lineage>
        <taxon>Eukaryota</taxon>
        <taxon>Viridiplantae</taxon>
        <taxon>Streptophyta</taxon>
        <taxon>Embryophyta</taxon>
        <taxon>Tracheophyta</taxon>
        <taxon>Spermatophyta</taxon>
        <taxon>Magnoliopsida</taxon>
        <taxon>eudicotyledons</taxon>
        <taxon>Gunneridae</taxon>
        <taxon>Pentapetalae</taxon>
        <taxon>asterids</taxon>
        <taxon>campanulids</taxon>
        <taxon>Aquifoliales</taxon>
        <taxon>Aquifoliaceae</taxon>
        <taxon>Ilex</taxon>
    </lineage>
</organism>
<dbReference type="EMBL" id="CAUOFW020002014">
    <property type="protein sequence ID" value="CAK9150252.1"/>
    <property type="molecule type" value="Genomic_DNA"/>
</dbReference>
<dbReference type="PROSITE" id="PS50102">
    <property type="entry name" value="RRM"/>
    <property type="match status" value="2"/>
</dbReference>
<keyword evidence="4 8" id="KW-0694">RNA-binding</keyword>
<dbReference type="FunFam" id="3.30.70.330:FF:000236">
    <property type="entry name" value="Polyadenylate-binding protein RBP45C"/>
    <property type="match status" value="1"/>
</dbReference>
<dbReference type="SMART" id="SM00360">
    <property type="entry name" value="RRM"/>
    <property type="match status" value="2"/>
</dbReference>
<evidence type="ECO:0000256" key="7">
    <source>
        <dbReference type="ARBA" id="ARBA00061708"/>
    </source>
</evidence>
<keyword evidence="12" id="KW-1185">Reference proteome</keyword>
<keyword evidence="5" id="KW-0539">Nucleus</keyword>
<dbReference type="GO" id="GO:0006397">
    <property type="term" value="P:mRNA processing"/>
    <property type="evidence" value="ECO:0007669"/>
    <property type="project" value="UniProtKB-KW"/>
</dbReference>
<evidence type="ECO:0000256" key="9">
    <source>
        <dbReference type="SAM" id="MobiDB-lite"/>
    </source>
</evidence>
<dbReference type="AlphaFoldDB" id="A0ABC8S776"/>
<name>A0ABC8S776_9AQUA</name>
<evidence type="ECO:0000256" key="5">
    <source>
        <dbReference type="ARBA" id="ARBA00023242"/>
    </source>
</evidence>
<feature type="domain" description="RRM" evidence="10">
    <location>
        <begin position="194"/>
        <end position="273"/>
    </location>
</feature>
<protein>
    <recommendedName>
        <fullName evidence="10">RRM domain-containing protein</fullName>
    </recommendedName>
</protein>
<dbReference type="SUPFAM" id="SSF54928">
    <property type="entry name" value="RNA-binding domain, RBD"/>
    <property type="match status" value="2"/>
</dbReference>
<keyword evidence="3" id="KW-0677">Repeat</keyword>
<feature type="non-terminal residue" evidence="11">
    <location>
        <position position="694"/>
    </location>
</feature>
<comment type="similarity">
    <text evidence="7">Belongs to the polyadenylate-binding RBP45 family.</text>
</comment>
<dbReference type="PANTHER" id="PTHR47640:SF6">
    <property type="entry name" value="POLYADENYLATE-BINDING PROTEIN RBP45A"/>
    <property type="match status" value="1"/>
</dbReference>
<dbReference type="Proteomes" id="UP001642360">
    <property type="component" value="Unassembled WGS sequence"/>
</dbReference>
<comment type="function">
    <text evidence="6">Heterogeneous nuclear ribonucleoprotein (hnRNP)-protein binding the poly(A) tail of mRNA and probably involved in some steps of pre-mRNA maturation.</text>
</comment>
<evidence type="ECO:0000256" key="3">
    <source>
        <dbReference type="ARBA" id="ARBA00022737"/>
    </source>
</evidence>
<evidence type="ECO:0000256" key="1">
    <source>
        <dbReference type="ARBA" id="ARBA00004123"/>
    </source>
</evidence>
<feature type="compositionally biased region" description="Pro residues" evidence="9">
    <location>
        <begin position="7"/>
        <end position="16"/>
    </location>
</feature>
<gene>
    <name evidence="11" type="ORF">ILEXP_LOCUS18394</name>
</gene>